<dbReference type="InterPro" id="IPR014284">
    <property type="entry name" value="RNA_pol_sigma-70_dom"/>
</dbReference>
<dbReference type="GO" id="GO:0003677">
    <property type="term" value="F:DNA binding"/>
    <property type="evidence" value="ECO:0007669"/>
    <property type="project" value="UniProtKB-KW"/>
</dbReference>
<dbReference type="InterPro" id="IPR039425">
    <property type="entry name" value="RNA_pol_sigma-70-like"/>
</dbReference>
<feature type="domain" description="RNA polymerase sigma factor 70 region 4 type 2" evidence="7">
    <location>
        <begin position="141"/>
        <end position="192"/>
    </location>
</feature>
<feature type="domain" description="RNA polymerase sigma-70 region 2" evidence="6">
    <location>
        <begin position="43"/>
        <end position="108"/>
    </location>
</feature>
<evidence type="ECO:0000256" key="5">
    <source>
        <dbReference type="ARBA" id="ARBA00023163"/>
    </source>
</evidence>
<dbReference type="InterPro" id="IPR036388">
    <property type="entry name" value="WH-like_DNA-bd_sf"/>
</dbReference>
<dbReference type="Pfam" id="PF04542">
    <property type="entry name" value="Sigma70_r2"/>
    <property type="match status" value="1"/>
</dbReference>
<protein>
    <submittedName>
        <fullName evidence="8">Sigma-70 family RNA polymerase sigma factor</fullName>
    </submittedName>
</protein>
<dbReference type="SUPFAM" id="SSF88946">
    <property type="entry name" value="Sigma2 domain of RNA polymerase sigma factors"/>
    <property type="match status" value="1"/>
</dbReference>
<evidence type="ECO:0000259" key="7">
    <source>
        <dbReference type="Pfam" id="PF08281"/>
    </source>
</evidence>
<dbReference type="RefSeq" id="WP_147165395.1">
    <property type="nucleotide sequence ID" value="NZ_VOOR01000001.1"/>
</dbReference>
<name>A0A5C6S732_9BACT</name>
<keyword evidence="5" id="KW-0804">Transcription</keyword>
<dbReference type="CDD" id="cd06171">
    <property type="entry name" value="Sigma70_r4"/>
    <property type="match status" value="1"/>
</dbReference>
<comment type="caution">
    <text evidence="8">The sequence shown here is derived from an EMBL/GenBank/DDBJ whole genome shotgun (WGS) entry which is preliminary data.</text>
</comment>
<evidence type="ECO:0000256" key="3">
    <source>
        <dbReference type="ARBA" id="ARBA00023082"/>
    </source>
</evidence>
<evidence type="ECO:0000313" key="9">
    <source>
        <dbReference type="Proteomes" id="UP000321580"/>
    </source>
</evidence>
<dbReference type="Gene3D" id="1.10.10.10">
    <property type="entry name" value="Winged helix-like DNA-binding domain superfamily/Winged helix DNA-binding domain"/>
    <property type="match status" value="1"/>
</dbReference>
<keyword evidence="9" id="KW-1185">Reference proteome</keyword>
<dbReference type="InterPro" id="IPR007627">
    <property type="entry name" value="RNA_pol_sigma70_r2"/>
</dbReference>
<dbReference type="AlphaFoldDB" id="A0A5C6S732"/>
<dbReference type="InterPro" id="IPR013249">
    <property type="entry name" value="RNA_pol_sigma70_r4_t2"/>
</dbReference>
<keyword evidence="2" id="KW-0805">Transcription regulation</keyword>
<dbReference type="Gene3D" id="1.10.1740.10">
    <property type="match status" value="1"/>
</dbReference>
<sequence length="205" mass="24088">MARKHSPFPMLKFFKSEPFKHLTDEELLARYRQRGGNRVLNALIDRYLHIVYGAALQYLKNQADAEDATMEIMGSLGPKLRKYDIQNFSSWLYAVVNNHCYKTVKKRAASRTEDIDENNEPGFMEFMQHNALLEREAQFDKLSDAIDELNPEQRQCITAFYLQQKTYKQIASELGYTENQVKSYIQNGKRNLRTQIAKWYESQTK</sequence>
<organism evidence="8 9">
    <name type="scientific">Phaeodactylibacter luteus</name>
    <dbReference type="NCBI Taxonomy" id="1564516"/>
    <lineage>
        <taxon>Bacteria</taxon>
        <taxon>Pseudomonadati</taxon>
        <taxon>Bacteroidota</taxon>
        <taxon>Saprospiria</taxon>
        <taxon>Saprospirales</taxon>
        <taxon>Haliscomenobacteraceae</taxon>
        <taxon>Phaeodactylibacter</taxon>
    </lineage>
</organism>
<dbReference type="InterPro" id="IPR013324">
    <property type="entry name" value="RNA_pol_sigma_r3/r4-like"/>
</dbReference>
<dbReference type="GO" id="GO:0006352">
    <property type="term" value="P:DNA-templated transcription initiation"/>
    <property type="evidence" value="ECO:0007669"/>
    <property type="project" value="InterPro"/>
</dbReference>
<dbReference type="PANTHER" id="PTHR43133:SF8">
    <property type="entry name" value="RNA POLYMERASE SIGMA FACTOR HI_1459-RELATED"/>
    <property type="match status" value="1"/>
</dbReference>
<reference evidence="8 9" key="1">
    <citation type="submission" date="2019-08" db="EMBL/GenBank/DDBJ databases">
        <title>Genome of Phaeodactylibacter luteus.</title>
        <authorList>
            <person name="Bowman J.P."/>
        </authorList>
    </citation>
    <scope>NUCLEOTIDE SEQUENCE [LARGE SCALE GENOMIC DNA]</scope>
    <source>
        <strain evidence="8 9">KCTC 42180</strain>
    </source>
</reference>
<evidence type="ECO:0000256" key="1">
    <source>
        <dbReference type="ARBA" id="ARBA00010641"/>
    </source>
</evidence>
<accession>A0A5C6S732</accession>
<comment type="similarity">
    <text evidence="1">Belongs to the sigma-70 factor family. ECF subfamily.</text>
</comment>
<keyword evidence="3" id="KW-0731">Sigma factor</keyword>
<evidence type="ECO:0000259" key="6">
    <source>
        <dbReference type="Pfam" id="PF04542"/>
    </source>
</evidence>
<dbReference type="InterPro" id="IPR013325">
    <property type="entry name" value="RNA_pol_sigma_r2"/>
</dbReference>
<dbReference type="Proteomes" id="UP000321580">
    <property type="component" value="Unassembled WGS sequence"/>
</dbReference>
<dbReference type="Pfam" id="PF08281">
    <property type="entry name" value="Sigma70_r4_2"/>
    <property type="match status" value="1"/>
</dbReference>
<dbReference type="EMBL" id="VOOR01000001">
    <property type="protein sequence ID" value="TXB70163.1"/>
    <property type="molecule type" value="Genomic_DNA"/>
</dbReference>
<gene>
    <name evidence="8" type="ORF">FRY97_00215</name>
</gene>
<evidence type="ECO:0000256" key="2">
    <source>
        <dbReference type="ARBA" id="ARBA00023015"/>
    </source>
</evidence>
<evidence type="ECO:0000313" key="8">
    <source>
        <dbReference type="EMBL" id="TXB70163.1"/>
    </source>
</evidence>
<dbReference type="OrthoDB" id="1116873at2"/>
<dbReference type="NCBIfam" id="TIGR02937">
    <property type="entry name" value="sigma70-ECF"/>
    <property type="match status" value="1"/>
</dbReference>
<proteinExistence type="inferred from homology"/>
<evidence type="ECO:0000256" key="4">
    <source>
        <dbReference type="ARBA" id="ARBA00023125"/>
    </source>
</evidence>
<dbReference type="PANTHER" id="PTHR43133">
    <property type="entry name" value="RNA POLYMERASE ECF-TYPE SIGMA FACTO"/>
    <property type="match status" value="1"/>
</dbReference>
<dbReference type="SUPFAM" id="SSF88659">
    <property type="entry name" value="Sigma3 and sigma4 domains of RNA polymerase sigma factors"/>
    <property type="match status" value="1"/>
</dbReference>
<keyword evidence="4" id="KW-0238">DNA-binding</keyword>
<dbReference type="GO" id="GO:0016987">
    <property type="term" value="F:sigma factor activity"/>
    <property type="evidence" value="ECO:0007669"/>
    <property type="project" value="UniProtKB-KW"/>
</dbReference>